<evidence type="ECO:0000313" key="2">
    <source>
        <dbReference type="Proteomes" id="UP000194946"/>
    </source>
</evidence>
<evidence type="ECO:0008006" key="3">
    <source>
        <dbReference type="Google" id="ProtNLM"/>
    </source>
</evidence>
<protein>
    <recommendedName>
        <fullName evidence="3">Phosphatidate cytidylyltransferase</fullName>
    </recommendedName>
</protein>
<accession>A0A251ZTZ5</accession>
<keyword evidence="2" id="KW-1185">Reference proteome</keyword>
<name>A0A251ZTZ5_9PROT</name>
<dbReference type="AlphaFoldDB" id="A0A251ZTZ5"/>
<evidence type="ECO:0000313" key="1">
    <source>
        <dbReference type="EMBL" id="OUI78125.1"/>
    </source>
</evidence>
<organism evidence="1 2">
    <name type="scientific">Commensalibacter intestini</name>
    <dbReference type="NCBI Taxonomy" id="479936"/>
    <lineage>
        <taxon>Bacteria</taxon>
        <taxon>Pseudomonadati</taxon>
        <taxon>Pseudomonadota</taxon>
        <taxon>Alphaproteobacteria</taxon>
        <taxon>Acetobacterales</taxon>
        <taxon>Acetobacteraceae</taxon>
    </lineage>
</organism>
<gene>
    <name evidence="1" type="ORF">HK18_11370</name>
</gene>
<sequence length="313" mass="36451">MLLMSLATLLQSSLQTEAVPQNVFRFIEFILKGRRPIGVIYYGSTLWKQDLTGLLDFYIVCEDLSDWYEGKVSSLLANQMLPPNIEYYEYTEQDVSLRAKVAILSLSQLREATGLQSIDTTMWARFCQPIKIMWSRDVDARRDLFRCLIRAVATASWWAAYLGPKEGTSEEFWCNLFTQTYGAELRVETKNRPMSILENREIYFNQLLKAGWFGLGISFSETCYNQFFLEISDTEREQALCKWNVRKRLGRPLNIARLVKAAFTFKGGAEYLAWKIKRHQGIELNLTSFQKRHPLVSAPWILIKLYRQGVFKR</sequence>
<dbReference type="EMBL" id="JOPB01000008">
    <property type="protein sequence ID" value="OUI78125.1"/>
    <property type="molecule type" value="Genomic_DNA"/>
</dbReference>
<comment type="caution">
    <text evidence="1">The sequence shown here is derived from an EMBL/GenBank/DDBJ whole genome shotgun (WGS) entry which is preliminary data.</text>
</comment>
<proteinExistence type="predicted"/>
<reference evidence="2" key="1">
    <citation type="submission" date="2014-06" db="EMBL/GenBank/DDBJ databases">
        <authorList>
            <person name="Winans N.J."/>
            <person name="Newell P.D."/>
            <person name="Douglas A.E."/>
        </authorList>
    </citation>
    <scope>NUCLEOTIDE SEQUENCE [LARGE SCALE GENOMIC DNA]</scope>
    <source>
        <strain evidence="2">DmL_052</strain>
    </source>
</reference>
<dbReference type="Proteomes" id="UP000194946">
    <property type="component" value="Unassembled WGS sequence"/>
</dbReference>